<name>A0ABQ3RWY7_9ACTN</name>
<evidence type="ECO:0000313" key="2">
    <source>
        <dbReference type="EMBL" id="GHI60384.1"/>
    </source>
</evidence>
<feature type="compositionally biased region" description="Polar residues" evidence="1">
    <location>
        <begin position="66"/>
        <end position="78"/>
    </location>
</feature>
<evidence type="ECO:0000256" key="1">
    <source>
        <dbReference type="SAM" id="MobiDB-lite"/>
    </source>
</evidence>
<feature type="compositionally biased region" description="Polar residues" evidence="1">
    <location>
        <begin position="1"/>
        <end position="10"/>
    </location>
</feature>
<organism evidence="2 3">
    <name type="scientific">Streptomyces asoensis</name>
    <dbReference type="NCBI Taxonomy" id="249586"/>
    <lineage>
        <taxon>Bacteria</taxon>
        <taxon>Bacillati</taxon>
        <taxon>Actinomycetota</taxon>
        <taxon>Actinomycetes</taxon>
        <taxon>Kitasatosporales</taxon>
        <taxon>Streptomycetaceae</taxon>
        <taxon>Streptomyces</taxon>
    </lineage>
</organism>
<sequence length="153" mass="15335">MSGNAKSMSEPNRKTSEESATKRVTASKARRTADKATAPASRAAKTAAAKTDGAASATRAGVQRSAEVTTGAVQSAAHSASRGVEASRQAIVATSGQVAATAKTAWTVIAHRKLIAAGVGAGLSALTAASYAVGRRSARHTHGPLTRLTGGRI</sequence>
<dbReference type="Proteomes" id="UP000649259">
    <property type="component" value="Unassembled WGS sequence"/>
</dbReference>
<gene>
    <name evidence="2" type="ORF">Saso_20340</name>
</gene>
<keyword evidence="3" id="KW-1185">Reference proteome</keyword>
<comment type="caution">
    <text evidence="2">The sequence shown here is derived from an EMBL/GenBank/DDBJ whole genome shotgun (WGS) entry which is preliminary data.</text>
</comment>
<feature type="compositionally biased region" description="Basic and acidic residues" evidence="1">
    <location>
        <begin position="11"/>
        <end position="21"/>
    </location>
</feature>
<reference evidence="3" key="1">
    <citation type="submission" date="2023-07" db="EMBL/GenBank/DDBJ databases">
        <title>Whole genome shotgun sequence of Streptomyces cacaoi subsp. asoensis NBRC 13813.</title>
        <authorList>
            <person name="Komaki H."/>
            <person name="Tamura T."/>
        </authorList>
    </citation>
    <scope>NUCLEOTIDE SEQUENCE [LARGE SCALE GENOMIC DNA]</scope>
    <source>
        <strain evidence="3">NBRC 13813</strain>
    </source>
</reference>
<protein>
    <submittedName>
        <fullName evidence="2">Uncharacterized protein</fullName>
    </submittedName>
</protein>
<proteinExistence type="predicted"/>
<feature type="compositionally biased region" description="Low complexity" evidence="1">
    <location>
        <begin position="35"/>
        <end position="60"/>
    </location>
</feature>
<feature type="region of interest" description="Disordered" evidence="1">
    <location>
        <begin position="1"/>
        <end position="87"/>
    </location>
</feature>
<accession>A0ABQ3RWY7</accession>
<dbReference type="EMBL" id="BNEB01000002">
    <property type="protein sequence ID" value="GHI60384.1"/>
    <property type="molecule type" value="Genomic_DNA"/>
</dbReference>
<evidence type="ECO:0000313" key="3">
    <source>
        <dbReference type="Proteomes" id="UP000649259"/>
    </source>
</evidence>